<dbReference type="GO" id="GO:0016805">
    <property type="term" value="F:dipeptidase activity"/>
    <property type="evidence" value="ECO:0007669"/>
    <property type="project" value="UniProtKB-KW"/>
</dbReference>
<evidence type="ECO:0000313" key="4">
    <source>
        <dbReference type="Proteomes" id="UP000554965"/>
    </source>
</evidence>
<accession>A0A7Z7NCL6</accession>
<comment type="caution">
    <text evidence="3">The sequence shown here is derived from an EMBL/GenBank/DDBJ whole genome shotgun (WGS) entry which is preliminary data.</text>
</comment>
<dbReference type="PANTHER" id="PTHR46112">
    <property type="entry name" value="AMINOPEPTIDASE"/>
    <property type="match status" value="1"/>
</dbReference>
<dbReference type="InterPro" id="IPR001714">
    <property type="entry name" value="Pept_M24_MAP"/>
</dbReference>
<keyword evidence="3" id="KW-0224">Dipeptidase</keyword>
<dbReference type="PANTHER" id="PTHR46112:SF2">
    <property type="entry name" value="XAA-PRO AMINOPEPTIDASE P-RELATED"/>
    <property type="match status" value="1"/>
</dbReference>
<evidence type="ECO:0000259" key="2">
    <source>
        <dbReference type="Pfam" id="PF01321"/>
    </source>
</evidence>
<gene>
    <name evidence="3" type="primary">pepE_2</name>
    <name evidence="3" type="ORF">MSIMFB_04724</name>
</gene>
<dbReference type="GO" id="GO:0008235">
    <property type="term" value="F:metalloexopeptidase activity"/>
    <property type="evidence" value="ECO:0007669"/>
    <property type="project" value="UniProtKB-ARBA"/>
</dbReference>
<dbReference type="SUPFAM" id="SSF53092">
    <property type="entry name" value="Creatinase/prolidase N-terminal domain"/>
    <property type="match status" value="1"/>
</dbReference>
<keyword evidence="3" id="KW-0378">Hydrolase</keyword>
<evidence type="ECO:0000313" key="3">
    <source>
        <dbReference type="EMBL" id="SOJ57248.1"/>
    </source>
</evidence>
<dbReference type="InterPro" id="IPR050659">
    <property type="entry name" value="Peptidase_M24B"/>
</dbReference>
<sequence>MTTLAQAIPETPDLTRMRRETGAQLRSAMTERGVDAMILLGNNAVVYATGTSWPLGDAGLSHVERPVAVVLAGDEWPHLFLPFREGVSQETDLPADHLHGPVYLEFDEGVQGFARVLADLIPVGAVLAVDELTGAMARARKLLFGNGAPVDAAAVVSAAKVVKTPDELACLRTAIRITDEAMVEVHKALAPGIRQIDLSASFLRRAFELGATASMLEPIWQVMPHSKAEGVWTTHGDLALPLLTTERELAEGDVLWTDVSITYRGYCSDFGRTWIVGRDPTPRQQAQFDRWHEIMTAVLGVARAGVTAADLGRAATAANGGSRPWLPHFYLGHGIGVNAAEMPMIGTDLGDEFDENFVLQPGMVLVLEPVVWEDGTGGYRSEEVLVITEEGSTRLTDYPYDPYVN</sequence>
<dbReference type="EMBL" id="OCTY01000002">
    <property type="protein sequence ID" value="SOJ57248.1"/>
    <property type="molecule type" value="Genomic_DNA"/>
</dbReference>
<dbReference type="Gene3D" id="3.90.230.10">
    <property type="entry name" value="Creatinase/methionine aminopeptidase superfamily"/>
    <property type="match status" value="1"/>
</dbReference>
<reference evidence="3 4" key="1">
    <citation type="submission" date="2017-10" db="EMBL/GenBank/DDBJ databases">
        <authorList>
            <consortium name="Urmite Genomes"/>
        </authorList>
    </citation>
    <scope>NUCLEOTIDE SEQUENCE [LARGE SCALE GENOMIC DNA]</scope>
    <source>
        <strain evidence="3 4">FB-527</strain>
    </source>
</reference>
<dbReference type="InterPro" id="IPR000587">
    <property type="entry name" value="Creatinase_N"/>
</dbReference>
<dbReference type="Proteomes" id="UP000554965">
    <property type="component" value="Unassembled WGS sequence"/>
</dbReference>
<dbReference type="SUPFAM" id="SSF55920">
    <property type="entry name" value="Creatinase/aminopeptidase"/>
    <property type="match status" value="1"/>
</dbReference>
<feature type="domain" description="Creatinase N-terminal" evidence="2">
    <location>
        <begin position="24"/>
        <end position="157"/>
    </location>
</feature>
<dbReference type="Pfam" id="PF01321">
    <property type="entry name" value="Creatinase_N"/>
    <property type="match status" value="1"/>
</dbReference>
<name>A0A7Z7NCL6_9MYCO</name>
<dbReference type="InterPro" id="IPR036005">
    <property type="entry name" value="Creatinase/aminopeptidase-like"/>
</dbReference>
<dbReference type="Pfam" id="PF00557">
    <property type="entry name" value="Peptidase_M24"/>
    <property type="match status" value="1"/>
</dbReference>
<evidence type="ECO:0000259" key="1">
    <source>
        <dbReference type="Pfam" id="PF00557"/>
    </source>
</evidence>
<dbReference type="GO" id="GO:0004177">
    <property type="term" value="F:aminopeptidase activity"/>
    <property type="evidence" value="ECO:0007669"/>
    <property type="project" value="UniProtKB-ARBA"/>
</dbReference>
<organism evidence="3 4">
    <name type="scientific">Mycobacterium simulans</name>
    <dbReference type="NCBI Taxonomy" id="627089"/>
    <lineage>
        <taxon>Bacteria</taxon>
        <taxon>Bacillati</taxon>
        <taxon>Actinomycetota</taxon>
        <taxon>Actinomycetes</taxon>
        <taxon>Mycobacteriales</taxon>
        <taxon>Mycobacteriaceae</taxon>
        <taxon>Mycobacterium</taxon>
    </lineage>
</organism>
<dbReference type="InterPro" id="IPR029149">
    <property type="entry name" value="Creatin/AminoP/Spt16_N"/>
</dbReference>
<feature type="domain" description="Peptidase M24" evidence="1">
    <location>
        <begin position="170"/>
        <end position="389"/>
    </location>
</feature>
<dbReference type="PRINTS" id="PR00599">
    <property type="entry name" value="MAPEPTIDASE"/>
</dbReference>
<dbReference type="AlphaFoldDB" id="A0A7Z7NCL6"/>
<protein>
    <submittedName>
        <fullName evidence="3">Putative dipeptidase PepE</fullName>
        <ecNumber evidence="3">3.4.13.-</ecNumber>
    </submittedName>
</protein>
<dbReference type="Gene3D" id="3.40.350.10">
    <property type="entry name" value="Creatinase/prolidase N-terminal domain"/>
    <property type="match status" value="1"/>
</dbReference>
<dbReference type="InterPro" id="IPR000994">
    <property type="entry name" value="Pept_M24"/>
</dbReference>
<keyword evidence="4" id="KW-1185">Reference proteome</keyword>
<keyword evidence="3" id="KW-0645">Protease</keyword>
<proteinExistence type="predicted"/>
<dbReference type="CDD" id="cd01066">
    <property type="entry name" value="APP_MetAP"/>
    <property type="match status" value="1"/>
</dbReference>
<dbReference type="EC" id="3.4.13.-" evidence="3"/>